<dbReference type="EMBL" id="HACG01042050">
    <property type="protein sequence ID" value="CEK88915.1"/>
    <property type="molecule type" value="Transcribed_RNA"/>
</dbReference>
<dbReference type="EMBL" id="HACG01042048">
    <property type="protein sequence ID" value="CEK88913.1"/>
    <property type="molecule type" value="Transcribed_RNA"/>
</dbReference>
<evidence type="ECO:0000313" key="3">
    <source>
        <dbReference type="EMBL" id="CEK88916.1"/>
    </source>
</evidence>
<feature type="non-terminal residue" evidence="1">
    <location>
        <position position="103"/>
    </location>
</feature>
<dbReference type="AlphaFoldDB" id="A0A0B7B7D9"/>
<name>A0A0B7B7D9_9EUPU</name>
<proteinExistence type="predicted"/>
<sequence>MSSTSKFYDFAVFTCEKESRTQFGIFMFRISLNCTLKSAWRTSKCWQYVCKSSFLMGTNSYLPPEHKMNRFGLSLHHLCQYEDEREDMLNRTVTSDESWVHHY</sequence>
<accession>A0A0B7B7D9</accession>
<reference evidence="1" key="1">
    <citation type="submission" date="2014-12" db="EMBL/GenBank/DDBJ databases">
        <title>Insight into the proteome of Arion vulgaris.</title>
        <authorList>
            <person name="Aradska J."/>
            <person name="Bulat T."/>
            <person name="Smidak R."/>
            <person name="Sarate P."/>
            <person name="Gangsoo J."/>
            <person name="Sialana F."/>
            <person name="Bilban M."/>
            <person name="Lubec G."/>
        </authorList>
    </citation>
    <scope>NUCLEOTIDE SEQUENCE</scope>
    <source>
        <tissue evidence="1">Skin</tissue>
    </source>
</reference>
<evidence type="ECO:0000313" key="2">
    <source>
        <dbReference type="EMBL" id="CEK88915.1"/>
    </source>
</evidence>
<dbReference type="EMBL" id="HACG01042051">
    <property type="protein sequence ID" value="CEK88916.1"/>
    <property type="molecule type" value="Transcribed_RNA"/>
</dbReference>
<organism evidence="1">
    <name type="scientific">Arion vulgaris</name>
    <dbReference type="NCBI Taxonomy" id="1028688"/>
    <lineage>
        <taxon>Eukaryota</taxon>
        <taxon>Metazoa</taxon>
        <taxon>Spiralia</taxon>
        <taxon>Lophotrochozoa</taxon>
        <taxon>Mollusca</taxon>
        <taxon>Gastropoda</taxon>
        <taxon>Heterobranchia</taxon>
        <taxon>Euthyneura</taxon>
        <taxon>Panpulmonata</taxon>
        <taxon>Eupulmonata</taxon>
        <taxon>Stylommatophora</taxon>
        <taxon>Helicina</taxon>
        <taxon>Arionoidea</taxon>
        <taxon>Arionidae</taxon>
        <taxon>Arion</taxon>
    </lineage>
</organism>
<protein>
    <submittedName>
        <fullName evidence="1">Uncharacterized protein</fullName>
    </submittedName>
</protein>
<gene>
    <name evidence="1" type="primary">ORF167851</name>
    <name evidence="2" type="synonym">ORF167861</name>
    <name evidence="3" type="synonym">ORF167862</name>
</gene>
<evidence type="ECO:0000313" key="1">
    <source>
        <dbReference type="EMBL" id="CEK88913.1"/>
    </source>
</evidence>